<organism evidence="9 10">
    <name type="scientific">Coccomyxa subellipsoidea (strain C-169)</name>
    <name type="common">Green microalga</name>
    <dbReference type="NCBI Taxonomy" id="574566"/>
    <lineage>
        <taxon>Eukaryota</taxon>
        <taxon>Viridiplantae</taxon>
        <taxon>Chlorophyta</taxon>
        <taxon>core chlorophytes</taxon>
        <taxon>Trebouxiophyceae</taxon>
        <taxon>Trebouxiophyceae incertae sedis</taxon>
        <taxon>Coccomyxaceae</taxon>
        <taxon>Coccomyxa</taxon>
        <taxon>Coccomyxa subellipsoidea</taxon>
    </lineage>
</organism>
<comment type="similarity">
    <text evidence="2">Belongs to the peptidase C19 family.</text>
</comment>
<dbReference type="PANTHER" id="PTHR24006">
    <property type="entry name" value="UBIQUITIN CARBOXYL-TERMINAL HYDROLASE"/>
    <property type="match status" value="1"/>
</dbReference>
<name>I0YTT7_COCSC</name>
<dbReference type="EC" id="3.4.19.12" evidence="3"/>
<dbReference type="Pfam" id="PF00443">
    <property type="entry name" value="UCH"/>
    <property type="match status" value="1"/>
</dbReference>
<evidence type="ECO:0000256" key="7">
    <source>
        <dbReference type="ARBA" id="ARBA00022807"/>
    </source>
</evidence>
<evidence type="ECO:0000256" key="3">
    <source>
        <dbReference type="ARBA" id="ARBA00012759"/>
    </source>
</evidence>
<dbReference type="GO" id="GO:0016579">
    <property type="term" value="P:protein deubiquitination"/>
    <property type="evidence" value="ECO:0007669"/>
    <property type="project" value="InterPro"/>
</dbReference>
<dbReference type="MEROPS" id="C19.A14"/>
<gene>
    <name evidence="9" type="ORF">COCSUDRAFT_17175</name>
</gene>
<reference evidence="9 10" key="1">
    <citation type="journal article" date="2012" name="Genome Biol.">
        <title>The genome of the polar eukaryotic microalga coccomyxa subellipsoidea reveals traits of cold adaptation.</title>
        <authorList>
            <person name="Blanc G."/>
            <person name="Agarkova I."/>
            <person name="Grimwood J."/>
            <person name="Kuo A."/>
            <person name="Brueggeman A."/>
            <person name="Dunigan D."/>
            <person name="Gurnon J."/>
            <person name="Ladunga I."/>
            <person name="Lindquist E."/>
            <person name="Lucas S."/>
            <person name="Pangilinan J."/>
            <person name="Proschold T."/>
            <person name="Salamov A."/>
            <person name="Schmutz J."/>
            <person name="Weeks D."/>
            <person name="Yamada T."/>
            <person name="Claverie J.M."/>
            <person name="Grigoriev I."/>
            <person name="Van Etten J."/>
            <person name="Lomsadze A."/>
            <person name="Borodovsky M."/>
        </authorList>
    </citation>
    <scope>NUCLEOTIDE SEQUENCE [LARGE SCALE GENOMIC DNA]</scope>
    <source>
        <strain evidence="9 10">C-169</strain>
    </source>
</reference>
<evidence type="ECO:0000256" key="6">
    <source>
        <dbReference type="ARBA" id="ARBA00022801"/>
    </source>
</evidence>
<evidence type="ECO:0000313" key="9">
    <source>
        <dbReference type="EMBL" id="EIE21806.1"/>
    </source>
</evidence>
<dbReference type="PROSITE" id="PS50235">
    <property type="entry name" value="USP_3"/>
    <property type="match status" value="1"/>
</dbReference>
<evidence type="ECO:0000256" key="1">
    <source>
        <dbReference type="ARBA" id="ARBA00000707"/>
    </source>
</evidence>
<keyword evidence="6" id="KW-0378">Hydrolase</keyword>
<dbReference type="InterPro" id="IPR018200">
    <property type="entry name" value="USP_CS"/>
</dbReference>
<dbReference type="GO" id="GO:0006508">
    <property type="term" value="P:proteolysis"/>
    <property type="evidence" value="ECO:0007669"/>
    <property type="project" value="UniProtKB-KW"/>
</dbReference>
<sequence>MPGPDPGLIAHTGKATTAAAAASAAATRQQEDAQEFLGFLLDSAHEELLRLRLLHAASLGNPAEGSEAGGDDEEWLMAGRSKKKKAGGTTLASAVFGGALRSEVKAAGAPASATLEPCFVVHLDIQPDAVRSVSDALHAFTSPETISGYKVRDNSEGVTARKVVQLYALPRILVLHLKRFSYGLTGTGKIHKTVHYGDRLRVQPSWMAEGCPDARHRGGADYDLIAVVHHHGRTPAAGHYTADVRQPDGKWLRFDDADLMSVPLARVVDDNKAYLLFYQLRE</sequence>
<dbReference type="InterPro" id="IPR028889">
    <property type="entry name" value="USP"/>
</dbReference>
<dbReference type="PANTHER" id="PTHR24006:SF687">
    <property type="entry name" value="UBIQUITIN CARBOXYL-TERMINAL HYDROLASE 10"/>
    <property type="match status" value="1"/>
</dbReference>
<evidence type="ECO:0000313" key="10">
    <source>
        <dbReference type="Proteomes" id="UP000007264"/>
    </source>
</evidence>
<evidence type="ECO:0000256" key="2">
    <source>
        <dbReference type="ARBA" id="ARBA00009085"/>
    </source>
</evidence>
<dbReference type="EMBL" id="AGSI01000011">
    <property type="protein sequence ID" value="EIE21806.1"/>
    <property type="molecule type" value="Genomic_DNA"/>
</dbReference>
<dbReference type="KEGG" id="csl:COCSUDRAFT_17175"/>
<dbReference type="eggNOG" id="KOG1871">
    <property type="taxonomic scope" value="Eukaryota"/>
</dbReference>
<dbReference type="RefSeq" id="XP_005646350.1">
    <property type="nucleotide sequence ID" value="XM_005646293.1"/>
</dbReference>
<dbReference type="OrthoDB" id="429671at2759"/>
<keyword evidence="5" id="KW-0833">Ubl conjugation pathway</keyword>
<dbReference type="SUPFAM" id="SSF54001">
    <property type="entry name" value="Cysteine proteinases"/>
    <property type="match status" value="1"/>
</dbReference>
<dbReference type="InterPro" id="IPR001394">
    <property type="entry name" value="Peptidase_C19_UCH"/>
</dbReference>
<accession>I0YTT7</accession>
<dbReference type="InterPro" id="IPR050164">
    <property type="entry name" value="Peptidase_C19"/>
</dbReference>
<dbReference type="Proteomes" id="UP000007264">
    <property type="component" value="Unassembled WGS sequence"/>
</dbReference>
<dbReference type="GO" id="GO:0005634">
    <property type="term" value="C:nucleus"/>
    <property type="evidence" value="ECO:0007669"/>
    <property type="project" value="TreeGrafter"/>
</dbReference>
<proteinExistence type="inferred from homology"/>
<dbReference type="STRING" id="574566.I0YTT7"/>
<keyword evidence="4" id="KW-0645">Protease</keyword>
<protein>
    <recommendedName>
        <fullName evidence="3">ubiquitinyl hydrolase 1</fullName>
        <ecNumber evidence="3">3.4.19.12</ecNumber>
    </recommendedName>
</protein>
<dbReference type="InterPro" id="IPR038765">
    <property type="entry name" value="Papain-like_cys_pep_sf"/>
</dbReference>
<evidence type="ECO:0000256" key="4">
    <source>
        <dbReference type="ARBA" id="ARBA00022670"/>
    </source>
</evidence>
<dbReference type="PROSITE" id="PS00973">
    <property type="entry name" value="USP_2"/>
    <property type="match status" value="1"/>
</dbReference>
<dbReference type="Gene3D" id="3.90.70.10">
    <property type="entry name" value="Cysteine proteinases"/>
    <property type="match status" value="1"/>
</dbReference>
<comment type="catalytic activity">
    <reaction evidence="1">
        <text>Thiol-dependent hydrolysis of ester, thioester, amide, peptide and isopeptide bonds formed by the C-terminal Gly of ubiquitin (a 76-residue protein attached to proteins as an intracellular targeting signal).</text>
        <dbReference type="EC" id="3.4.19.12"/>
    </reaction>
</comment>
<dbReference type="GO" id="GO:0004843">
    <property type="term" value="F:cysteine-type deubiquitinase activity"/>
    <property type="evidence" value="ECO:0007669"/>
    <property type="project" value="UniProtKB-EC"/>
</dbReference>
<keyword evidence="7" id="KW-0788">Thiol protease</keyword>
<dbReference type="AlphaFoldDB" id="I0YTT7"/>
<feature type="domain" description="USP" evidence="8">
    <location>
        <begin position="1"/>
        <end position="281"/>
    </location>
</feature>
<evidence type="ECO:0000256" key="5">
    <source>
        <dbReference type="ARBA" id="ARBA00022786"/>
    </source>
</evidence>
<comment type="caution">
    <text evidence="9">The sequence shown here is derived from an EMBL/GenBank/DDBJ whole genome shotgun (WGS) entry which is preliminary data.</text>
</comment>
<dbReference type="GeneID" id="17039791"/>
<dbReference type="GO" id="GO:0005829">
    <property type="term" value="C:cytosol"/>
    <property type="evidence" value="ECO:0007669"/>
    <property type="project" value="TreeGrafter"/>
</dbReference>
<evidence type="ECO:0000259" key="8">
    <source>
        <dbReference type="PROSITE" id="PS50235"/>
    </source>
</evidence>
<keyword evidence="10" id="KW-1185">Reference proteome</keyword>
<dbReference type="CDD" id="cd02257">
    <property type="entry name" value="Peptidase_C19"/>
    <property type="match status" value="1"/>
</dbReference>